<proteinExistence type="predicted"/>
<dbReference type="EMBL" id="FNLC01000006">
    <property type="protein sequence ID" value="SDR42706.1"/>
    <property type="molecule type" value="Genomic_DNA"/>
</dbReference>
<dbReference type="RefSeq" id="WP_139169329.1">
    <property type="nucleotide sequence ID" value="NZ_FNLC01000006.1"/>
</dbReference>
<dbReference type="AlphaFoldDB" id="A0A1H1IZC8"/>
<dbReference type="PROSITE" id="PS51257">
    <property type="entry name" value="PROKAR_LIPOPROTEIN"/>
    <property type="match status" value="1"/>
</dbReference>
<dbReference type="STRING" id="1095778.SAMN04489842_3921"/>
<gene>
    <name evidence="2" type="ORF">SAMN04489842_3921</name>
</gene>
<reference evidence="3" key="1">
    <citation type="submission" date="2016-10" db="EMBL/GenBank/DDBJ databases">
        <authorList>
            <person name="Varghese N."/>
            <person name="Submissions S."/>
        </authorList>
    </citation>
    <scope>NUCLEOTIDE SEQUENCE [LARGE SCALE GENOMIC DNA]</scope>
    <source>
        <strain evidence="3">DSM 24767</strain>
    </source>
</reference>
<feature type="region of interest" description="Disordered" evidence="1">
    <location>
        <begin position="158"/>
        <end position="194"/>
    </location>
</feature>
<name>A0A1H1IZC8_NATTX</name>
<evidence type="ECO:0000256" key="1">
    <source>
        <dbReference type="SAM" id="MobiDB-lite"/>
    </source>
</evidence>
<accession>A0A1H1IZC8</accession>
<dbReference type="Proteomes" id="UP000198848">
    <property type="component" value="Unassembled WGS sequence"/>
</dbReference>
<sequence length="194" mass="21658">MRRRTLVAAIVPAATAGVAGCMTSIDDVFSSEPETPPGMTVTTYYEVADVLEEGVRYHQIEGDRVTGSDDHYWDVIPDEEAAETRFVSDETVDEFVHETDFENEYLLVVQYGMQSDRDLVPERFERTEDGIHAAFSIETPSVGGDDYAPHSVIARIDDDRNGNRVPEPDEVTVTIGGDDYDYPDRTTPSMLARE</sequence>
<evidence type="ECO:0000313" key="2">
    <source>
        <dbReference type="EMBL" id="SDR42706.1"/>
    </source>
</evidence>
<protein>
    <submittedName>
        <fullName evidence="2">Uncharacterized protein</fullName>
    </submittedName>
</protein>
<evidence type="ECO:0000313" key="3">
    <source>
        <dbReference type="Proteomes" id="UP000198848"/>
    </source>
</evidence>
<organism evidence="2 3">
    <name type="scientific">Natronobacterium texcoconense</name>
    <dbReference type="NCBI Taxonomy" id="1095778"/>
    <lineage>
        <taxon>Archaea</taxon>
        <taxon>Methanobacteriati</taxon>
        <taxon>Methanobacteriota</taxon>
        <taxon>Stenosarchaea group</taxon>
        <taxon>Halobacteria</taxon>
        <taxon>Halobacteriales</taxon>
        <taxon>Natrialbaceae</taxon>
        <taxon>Natronobacterium</taxon>
    </lineage>
</organism>
<keyword evidence="3" id="KW-1185">Reference proteome</keyword>